<feature type="active site" evidence="17">
    <location>
        <position position="31"/>
    </location>
</feature>
<dbReference type="GO" id="GO:0071555">
    <property type="term" value="P:cell wall organization"/>
    <property type="evidence" value="ECO:0007669"/>
    <property type="project" value="UniProtKB-KW"/>
</dbReference>
<dbReference type="AlphaFoldDB" id="A0A2H0LXS8"/>
<evidence type="ECO:0000256" key="5">
    <source>
        <dbReference type="ARBA" id="ARBA00022490"/>
    </source>
</evidence>
<evidence type="ECO:0000313" key="22">
    <source>
        <dbReference type="Proteomes" id="UP000229641"/>
    </source>
</evidence>
<protein>
    <recommendedName>
        <fullName evidence="4 16">D-alanine--D-alanine ligase</fullName>
        <ecNumber evidence="4 16">6.3.2.4</ecNumber>
    </recommendedName>
    <alternativeName>
        <fullName evidence="16">D-Ala-D-Ala ligase</fullName>
    </alternativeName>
    <alternativeName>
        <fullName evidence="16">D-alanylalanine synthetase</fullName>
    </alternativeName>
</protein>
<evidence type="ECO:0000256" key="3">
    <source>
        <dbReference type="ARBA" id="ARBA00010871"/>
    </source>
</evidence>
<feature type="active site" evidence="17">
    <location>
        <position position="295"/>
    </location>
</feature>
<keyword evidence="7 18" id="KW-0479">Metal-binding</keyword>
<dbReference type="PROSITE" id="PS00844">
    <property type="entry name" value="DALA_DALA_LIGASE_2"/>
    <property type="match status" value="1"/>
</dbReference>
<keyword evidence="14 16" id="KW-0961">Cell wall biogenesis/degradation</keyword>
<dbReference type="Pfam" id="PF07478">
    <property type="entry name" value="Dala_Dala_lig_C"/>
    <property type="match status" value="1"/>
</dbReference>
<evidence type="ECO:0000256" key="18">
    <source>
        <dbReference type="PIRSR" id="PIRSR039102-3"/>
    </source>
</evidence>
<feature type="domain" description="ATP-grasp" evidence="20">
    <location>
        <begin position="121"/>
        <end position="317"/>
    </location>
</feature>
<evidence type="ECO:0000256" key="17">
    <source>
        <dbReference type="PIRSR" id="PIRSR039102-1"/>
    </source>
</evidence>
<keyword evidence="6 16" id="KW-0436">Ligase</keyword>
<evidence type="ECO:0000256" key="2">
    <source>
        <dbReference type="ARBA" id="ARBA00004496"/>
    </source>
</evidence>
<evidence type="ECO:0000256" key="11">
    <source>
        <dbReference type="ARBA" id="ARBA00022960"/>
    </source>
</evidence>
<keyword evidence="9 19" id="KW-0067">ATP-binding</keyword>
<dbReference type="GO" id="GO:0005737">
    <property type="term" value="C:cytoplasm"/>
    <property type="evidence" value="ECO:0007669"/>
    <property type="project" value="UniProtKB-SubCell"/>
</dbReference>
<evidence type="ECO:0000256" key="14">
    <source>
        <dbReference type="ARBA" id="ARBA00023316"/>
    </source>
</evidence>
<evidence type="ECO:0000256" key="19">
    <source>
        <dbReference type="PROSITE-ProRule" id="PRU00409"/>
    </source>
</evidence>
<evidence type="ECO:0000256" key="12">
    <source>
        <dbReference type="ARBA" id="ARBA00022984"/>
    </source>
</evidence>
<evidence type="ECO:0000256" key="4">
    <source>
        <dbReference type="ARBA" id="ARBA00012216"/>
    </source>
</evidence>
<evidence type="ECO:0000256" key="6">
    <source>
        <dbReference type="ARBA" id="ARBA00022598"/>
    </source>
</evidence>
<feature type="binding site" evidence="18">
    <location>
        <position position="284"/>
    </location>
    <ligand>
        <name>Mg(2+)</name>
        <dbReference type="ChEBI" id="CHEBI:18420"/>
        <label>2</label>
    </ligand>
</feature>
<evidence type="ECO:0000256" key="1">
    <source>
        <dbReference type="ARBA" id="ARBA00001936"/>
    </source>
</evidence>
<dbReference type="PIRSF" id="PIRSF039102">
    <property type="entry name" value="Ddl/VanB"/>
    <property type="match status" value="1"/>
</dbReference>
<dbReference type="InterPro" id="IPR016185">
    <property type="entry name" value="PreATP-grasp_dom_sf"/>
</dbReference>
<comment type="cofactor">
    <cofactor evidence="1">
        <name>Mn(2+)</name>
        <dbReference type="ChEBI" id="CHEBI:29035"/>
    </cofactor>
</comment>
<comment type="cofactor">
    <cofactor evidence="18">
        <name>Mg(2+)</name>
        <dbReference type="ChEBI" id="CHEBI:18420"/>
    </cofactor>
    <cofactor evidence="18">
        <name>Mn(2+)</name>
        <dbReference type="ChEBI" id="CHEBI:29035"/>
    </cofactor>
    <text evidence="18">Binds 2 magnesium or manganese ions per subunit.</text>
</comment>
<dbReference type="FunFam" id="3.30.470.20:FF:000008">
    <property type="entry name" value="D-alanine--D-alanine ligase"/>
    <property type="match status" value="1"/>
</dbReference>
<evidence type="ECO:0000256" key="15">
    <source>
        <dbReference type="ARBA" id="ARBA00047614"/>
    </source>
</evidence>
<comment type="pathway">
    <text evidence="16">Cell wall biogenesis; peptidoglycan biosynthesis.</text>
</comment>
<dbReference type="UniPathway" id="UPA00219"/>
<dbReference type="PANTHER" id="PTHR23132:SF23">
    <property type="entry name" value="D-ALANINE--D-ALANINE LIGASE B"/>
    <property type="match status" value="1"/>
</dbReference>
<feature type="active site" evidence="17">
    <location>
        <position position="164"/>
    </location>
</feature>
<dbReference type="PROSITE" id="PS50975">
    <property type="entry name" value="ATP_GRASP"/>
    <property type="match status" value="1"/>
</dbReference>
<dbReference type="HAMAP" id="MF_00047">
    <property type="entry name" value="Dala_Dala_lig"/>
    <property type="match status" value="1"/>
</dbReference>
<evidence type="ECO:0000256" key="16">
    <source>
        <dbReference type="HAMAP-Rule" id="MF_00047"/>
    </source>
</evidence>
<dbReference type="InterPro" id="IPR000291">
    <property type="entry name" value="D-Ala_lig_Van_CS"/>
</dbReference>
<dbReference type="Proteomes" id="UP000229641">
    <property type="component" value="Unassembled WGS sequence"/>
</dbReference>
<comment type="function">
    <text evidence="16">Cell wall formation.</text>
</comment>
<dbReference type="GO" id="GO:0046872">
    <property type="term" value="F:metal ion binding"/>
    <property type="evidence" value="ECO:0007669"/>
    <property type="project" value="UniProtKB-KW"/>
</dbReference>
<feature type="binding site" evidence="18">
    <location>
        <position position="271"/>
    </location>
    <ligand>
        <name>Mg(2+)</name>
        <dbReference type="ChEBI" id="CHEBI:18420"/>
        <label>1</label>
    </ligand>
</feature>
<evidence type="ECO:0000256" key="13">
    <source>
        <dbReference type="ARBA" id="ARBA00023211"/>
    </source>
</evidence>
<comment type="caution">
    <text evidence="21">The sequence shown here is derived from an EMBL/GenBank/DDBJ whole genome shotgun (WGS) entry which is preliminary data.</text>
</comment>
<evidence type="ECO:0000256" key="10">
    <source>
        <dbReference type="ARBA" id="ARBA00022842"/>
    </source>
</evidence>
<evidence type="ECO:0000256" key="9">
    <source>
        <dbReference type="ARBA" id="ARBA00022840"/>
    </source>
</evidence>
<organism evidence="21 22">
    <name type="scientific">Candidatus Ghiorseimicrobium undicola</name>
    <dbReference type="NCBI Taxonomy" id="1974746"/>
    <lineage>
        <taxon>Bacteria</taxon>
        <taxon>Pseudomonadati</taxon>
        <taxon>Candidatus Omnitrophota</taxon>
        <taxon>Candidatus Ghiorseimicrobium</taxon>
    </lineage>
</organism>
<dbReference type="EMBL" id="PCWA01000111">
    <property type="protein sequence ID" value="PIQ88285.1"/>
    <property type="molecule type" value="Genomic_DNA"/>
</dbReference>
<dbReference type="NCBIfam" id="NF002378">
    <property type="entry name" value="PRK01372.1"/>
    <property type="match status" value="1"/>
</dbReference>
<dbReference type="InterPro" id="IPR011095">
    <property type="entry name" value="Dala_Dala_lig_C"/>
</dbReference>
<evidence type="ECO:0000256" key="7">
    <source>
        <dbReference type="ARBA" id="ARBA00022723"/>
    </source>
</evidence>
<feature type="binding site" evidence="18">
    <location>
        <position position="286"/>
    </location>
    <ligand>
        <name>Mg(2+)</name>
        <dbReference type="ChEBI" id="CHEBI:18420"/>
        <label>2</label>
    </ligand>
</feature>
<comment type="catalytic activity">
    <reaction evidence="15 16">
        <text>2 D-alanine + ATP = D-alanyl-D-alanine + ADP + phosphate + H(+)</text>
        <dbReference type="Rhea" id="RHEA:11224"/>
        <dbReference type="ChEBI" id="CHEBI:15378"/>
        <dbReference type="ChEBI" id="CHEBI:30616"/>
        <dbReference type="ChEBI" id="CHEBI:43474"/>
        <dbReference type="ChEBI" id="CHEBI:57416"/>
        <dbReference type="ChEBI" id="CHEBI:57822"/>
        <dbReference type="ChEBI" id="CHEBI:456216"/>
        <dbReference type="EC" id="6.3.2.4"/>
    </reaction>
</comment>
<keyword evidence="13 18" id="KW-0464">Manganese</keyword>
<dbReference type="Gene3D" id="3.30.1490.20">
    <property type="entry name" value="ATP-grasp fold, A domain"/>
    <property type="match status" value="1"/>
</dbReference>
<keyword evidence="11 16" id="KW-0133">Cell shape</keyword>
<evidence type="ECO:0000259" key="20">
    <source>
        <dbReference type="PROSITE" id="PS50975"/>
    </source>
</evidence>
<keyword evidence="10 18" id="KW-0460">Magnesium</keyword>
<dbReference type="InterPro" id="IPR011761">
    <property type="entry name" value="ATP-grasp"/>
</dbReference>
<accession>A0A2H0LXS8</accession>
<dbReference type="GO" id="GO:0005524">
    <property type="term" value="F:ATP binding"/>
    <property type="evidence" value="ECO:0007669"/>
    <property type="project" value="UniProtKB-UniRule"/>
</dbReference>
<feature type="binding site" evidence="18">
    <location>
        <position position="284"/>
    </location>
    <ligand>
        <name>Mg(2+)</name>
        <dbReference type="ChEBI" id="CHEBI:18420"/>
        <label>1</label>
    </ligand>
</feature>
<sequence length="333" mass="36556">MAVTVKTKNQESGIRDHFGRIGVLMGGISNEREISLKSGMAVYEALETLNLDVMNLDIIERSRAKLKAWIKDKNIDIAFIALHGRFGEDGTVQALLEDMGIAYTGSGARASMSALNKIDSRSIFSKAGIMIPEAEYLNISRWSSGNVVINRKLPFVVKPASSGSSIGLTIARTENKIEDALRTAFKHDENVLIEDYIEGRELTVGILDQQPLPVIEVVPKKEFFNYEAKYTKGLTDYIVPAHLPQEISKAAQFAALSAHRALSCSGFSRVDMILDKRGNIFVLEVNTIPGMTQTSLLPKAARAAGYTFENLCLKLLGLAIKKRSLPSLAEDSH</sequence>
<dbReference type="SUPFAM" id="SSF56059">
    <property type="entry name" value="Glutathione synthetase ATP-binding domain-like"/>
    <property type="match status" value="1"/>
</dbReference>
<dbReference type="InterPro" id="IPR005905">
    <property type="entry name" value="D_ala_D_ala"/>
</dbReference>
<dbReference type="PROSITE" id="PS00843">
    <property type="entry name" value="DALA_DALA_LIGASE_1"/>
    <property type="match status" value="1"/>
</dbReference>
<name>A0A2H0LXS8_9BACT</name>
<keyword evidence="12 16" id="KW-0573">Peptidoglycan synthesis</keyword>
<comment type="similarity">
    <text evidence="3 16">Belongs to the D-alanine--D-alanine ligase family.</text>
</comment>
<dbReference type="InterPro" id="IPR013815">
    <property type="entry name" value="ATP_grasp_subdomain_1"/>
</dbReference>
<keyword evidence="5 16" id="KW-0963">Cytoplasm</keyword>
<dbReference type="Pfam" id="PF01820">
    <property type="entry name" value="Dala_Dala_lig_N"/>
    <property type="match status" value="1"/>
</dbReference>
<dbReference type="SUPFAM" id="SSF52440">
    <property type="entry name" value="PreATP-grasp domain"/>
    <property type="match status" value="1"/>
</dbReference>
<comment type="subcellular location">
    <subcellularLocation>
        <location evidence="2 16">Cytoplasm</location>
    </subcellularLocation>
</comment>
<evidence type="ECO:0000313" key="21">
    <source>
        <dbReference type="EMBL" id="PIQ88285.1"/>
    </source>
</evidence>
<dbReference type="NCBIfam" id="TIGR01205">
    <property type="entry name" value="D_ala_D_alaTIGR"/>
    <property type="match status" value="1"/>
</dbReference>
<dbReference type="Gene3D" id="3.30.470.20">
    <property type="entry name" value="ATP-grasp fold, B domain"/>
    <property type="match status" value="1"/>
</dbReference>
<dbReference type="GO" id="GO:0009252">
    <property type="term" value="P:peptidoglycan biosynthetic process"/>
    <property type="evidence" value="ECO:0007669"/>
    <property type="project" value="UniProtKB-UniRule"/>
</dbReference>
<reference evidence="21 22" key="1">
    <citation type="submission" date="2017-09" db="EMBL/GenBank/DDBJ databases">
        <title>Depth-based differentiation of microbial function through sediment-hosted aquifers and enrichment of novel symbionts in the deep terrestrial subsurface.</title>
        <authorList>
            <person name="Probst A.J."/>
            <person name="Ladd B."/>
            <person name="Jarett J.K."/>
            <person name="Geller-Mcgrath D.E."/>
            <person name="Sieber C.M."/>
            <person name="Emerson J.B."/>
            <person name="Anantharaman K."/>
            <person name="Thomas B.C."/>
            <person name="Malmstrom R."/>
            <person name="Stieglmeier M."/>
            <person name="Klingl A."/>
            <person name="Woyke T."/>
            <person name="Ryan C.M."/>
            <person name="Banfield J.F."/>
        </authorList>
    </citation>
    <scope>NUCLEOTIDE SEQUENCE [LARGE SCALE GENOMIC DNA]</scope>
    <source>
        <strain evidence="21">CG11_big_fil_rev_8_21_14_0_20_42_13</strain>
    </source>
</reference>
<dbReference type="Gene3D" id="3.40.50.20">
    <property type="match status" value="1"/>
</dbReference>
<dbReference type="GO" id="GO:0008360">
    <property type="term" value="P:regulation of cell shape"/>
    <property type="evidence" value="ECO:0007669"/>
    <property type="project" value="UniProtKB-KW"/>
</dbReference>
<proteinExistence type="inferred from homology"/>
<dbReference type="GO" id="GO:0008716">
    <property type="term" value="F:D-alanine-D-alanine ligase activity"/>
    <property type="evidence" value="ECO:0007669"/>
    <property type="project" value="UniProtKB-UniRule"/>
</dbReference>
<evidence type="ECO:0000256" key="8">
    <source>
        <dbReference type="ARBA" id="ARBA00022741"/>
    </source>
</evidence>
<dbReference type="PANTHER" id="PTHR23132">
    <property type="entry name" value="D-ALANINE--D-ALANINE LIGASE"/>
    <property type="match status" value="1"/>
</dbReference>
<dbReference type="InterPro" id="IPR011127">
    <property type="entry name" value="Dala_Dala_lig_N"/>
</dbReference>
<gene>
    <name evidence="16" type="primary">ddl</name>
    <name evidence="21" type="ORF">COV72_09230</name>
</gene>
<keyword evidence="8 19" id="KW-0547">Nucleotide-binding</keyword>
<dbReference type="EC" id="6.3.2.4" evidence="4 16"/>